<evidence type="ECO:0000259" key="3">
    <source>
        <dbReference type="Pfam" id="PF07992"/>
    </source>
</evidence>
<dbReference type="GO" id="GO:0016491">
    <property type="term" value="F:oxidoreductase activity"/>
    <property type="evidence" value="ECO:0007669"/>
    <property type="project" value="UniProtKB-KW"/>
</dbReference>
<keyword evidence="5" id="KW-1185">Reference proteome</keyword>
<accession>A0A7X4RW92</accession>
<gene>
    <name evidence="4" type="ORF">F9817_17415</name>
</gene>
<dbReference type="InterPro" id="IPR051691">
    <property type="entry name" value="Metab_Enz_Cyan_OpOx_G3PDH"/>
</dbReference>
<dbReference type="PRINTS" id="PR00469">
    <property type="entry name" value="PNDRDTASEII"/>
</dbReference>
<dbReference type="EMBL" id="WEKT01000041">
    <property type="protein sequence ID" value="MZI94959.1"/>
    <property type="molecule type" value="Genomic_DNA"/>
</dbReference>
<dbReference type="InterPro" id="IPR023753">
    <property type="entry name" value="FAD/NAD-binding_dom"/>
</dbReference>
<feature type="domain" description="FAD/NAD(P)-binding" evidence="3">
    <location>
        <begin position="5"/>
        <end position="306"/>
    </location>
</feature>
<dbReference type="PANTHER" id="PTHR42949:SF3">
    <property type="entry name" value="ANAEROBIC GLYCEROL-3-PHOSPHATE DEHYDROGENASE SUBUNIT B"/>
    <property type="match status" value="1"/>
</dbReference>
<dbReference type="InterPro" id="IPR036188">
    <property type="entry name" value="FAD/NAD-bd_sf"/>
</dbReference>
<feature type="domain" description="BFD-like [2Fe-2S]-binding" evidence="2">
    <location>
        <begin position="383"/>
        <end position="435"/>
    </location>
</feature>
<dbReference type="PIRSF" id="PIRSF037495">
    <property type="entry name" value="Opine_OX_OoxA/HcnB"/>
    <property type="match status" value="1"/>
</dbReference>
<dbReference type="Proteomes" id="UP000462621">
    <property type="component" value="Unassembled WGS sequence"/>
</dbReference>
<dbReference type="CDD" id="cd19946">
    <property type="entry name" value="GlpA-like_Fer2_BFD-like"/>
    <property type="match status" value="1"/>
</dbReference>
<dbReference type="Gene3D" id="3.50.50.60">
    <property type="entry name" value="FAD/NAD(P)-binding domain"/>
    <property type="match status" value="2"/>
</dbReference>
<protein>
    <submittedName>
        <fullName evidence="4">NAD(P)-binding protein</fullName>
    </submittedName>
</protein>
<organism evidence="4 5">
    <name type="scientific">Vibrio eleionomae</name>
    <dbReference type="NCBI Taxonomy" id="2653505"/>
    <lineage>
        <taxon>Bacteria</taxon>
        <taxon>Pseudomonadati</taxon>
        <taxon>Pseudomonadota</taxon>
        <taxon>Gammaproteobacteria</taxon>
        <taxon>Vibrionales</taxon>
        <taxon>Vibrionaceae</taxon>
        <taxon>Vibrio</taxon>
    </lineage>
</organism>
<dbReference type="Gene3D" id="1.10.10.1100">
    <property type="entry name" value="BFD-like [2Fe-2S]-binding domain"/>
    <property type="match status" value="1"/>
</dbReference>
<dbReference type="Pfam" id="PF04324">
    <property type="entry name" value="Fer2_BFD"/>
    <property type="match status" value="1"/>
</dbReference>
<sequence length="489" mass="53691">MEGSRVVIIGAGPAGIRCAQTLVDAGLTPVVIDEQPRSGGQIYRRQPPNFKRGYKTLYGSEAAKAQALHRSADRIESKILYYPNTSVWNVQDKIVYAHQDGQPLEIHYDSIVLCTGAIDRVMPIEGWQNAGSYTLGGAQVALKHQGLSIGEHVTFMGTGPLLYLVAYQYVKAGADVKAVLDTSTLKDRCKGLMGLLSKPQALWSGLYFMLQMKRAGVALYSGITPQRIAHDEQGVCGVEAKLPNGKNIQIHCDAVATGFHLKPETQLADLLGCDFSFDELSQLWLLNTDGEGRTSVPHVYSAGDGTAILGADAAECAGRLAALSLLQDLDPAAMVLTMTHNRQKALKQKMLKKLARFRRFGLGLQKAFPWPAHMISELTDETVVCRCEMIKAGEIKQSVRYKQADEVNRSKSFTRVGMGRCQGRYCEHVNRHLIAKASQHNDTFVGRQRSQAPVKPLPVDVYLHQPQIINQIPVVNLVDERNGESEVSA</sequence>
<proteinExistence type="predicted"/>
<dbReference type="SUPFAM" id="SSF51905">
    <property type="entry name" value="FAD/NAD(P)-binding domain"/>
    <property type="match status" value="1"/>
</dbReference>
<reference evidence="4 5" key="1">
    <citation type="submission" date="2019-10" db="EMBL/GenBank/DDBJ databases">
        <title>Vibrio sp. nov. isolated from a shrimp pond.</title>
        <authorList>
            <person name="Gomez-Gil B."/>
            <person name="Enciso-Ibarra J."/>
            <person name="Enciso-Ibarra K."/>
            <person name="Bolan-Mejia C."/>
        </authorList>
    </citation>
    <scope>NUCLEOTIDE SEQUENCE [LARGE SCALE GENOMIC DNA]</scope>
    <source>
        <strain evidence="4 5">CAIM 722</strain>
    </source>
</reference>
<dbReference type="PRINTS" id="PR00368">
    <property type="entry name" value="FADPNR"/>
</dbReference>
<comment type="caution">
    <text evidence="4">The sequence shown here is derived from an EMBL/GenBank/DDBJ whole genome shotgun (WGS) entry which is preliminary data.</text>
</comment>
<dbReference type="InterPro" id="IPR041854">
    <property type="entry name" value="BFD-like_2Fe2S-bd_dom_sf"/>
</dbReference>
<evidence type="ECO:0000313" key="4">
    <source>
        <dbReference type="EMBL" id="MZI94959.1"/>
    </source>
</evidence>
<dbReference type="Pfam" id="PF07992">
    <property type="entry name" value="Pyr_redox_2"/>
    <property type="match status" value="1"/>
</dbReference>
<dbReference type="RefSeq" id="WP_161157437.1">
    <property type="nucleotide sequence ID" value="NZ_WEKT01000041.1"/>
</dbReference>
<dbReference type="InterPro" id="IPR017224">
    <property type="entry name" value="Opine_Oxase_asu/HCN_bsu"/>
</dbReference>
<name>A0A7X4RW92_9VIBR</name>
<dbReference type="AlphaFoldDB" id="A0A7X4RW92"/>
<evidence type="ECO:0000256" key="1">
    <source>
        <dbReference type="ARBA" id="ARBA00023002"/>
    </source>
</evidence>
<dbReference type="InterPro" id="IPR007419">
    <property type="entry name" value="BFD-like_2Fe2S-bd_dom"/>
</dbReference>
<keyword evidence="1" id="KW-0560">Oxidoreductase</keyword>
<evidence type="ECO:0000313" key="5">
    <source>
        <dbReference type="Proteomes" id="UP000462621"/>
    </source>
</evidence>
<evidence type="ECO:0000259" key="2">
    <source>
        <dbReference type="Pfam" id="PF04324"/>
    </source>
</evidence>
<dbReference type="PANTHER" id="PTHR42949">
    <property type="entry name" value="ANAEROBIC GLYCEROL-3-PHOSPHATE DEHYDROGENASE SUBUNIT B"/>
    <property type="match status" value="1"/>
</dbReference>